<dbReference type="SUPFAM" id="SSF51735">
    <property type="entry name" value="NAD(P)-binding Rossmann-fold domains"/>
    <property type="match status" value="1"/>
</dbReference>
<dbReference type="Pfam" id="PF00208">
    <property type="entry name" value="ELFV_dehydrog"/>
    <property type="match status" value="1"/>
</dbReference>
<evidence type="ECO:0000256" key="6">
    <source>
        <dbReference type="PIRSR" id="PIRSR000185-2"/>
    </source>
</evidence>
<dbReference type="InterPro" id="IPR014362">
    <property type="entry name" value="Glu_DH"/>
</dbReference>
<feature type="binding site" evidence="6">
    <location>
        <position position="80"/>
    </location>
    <ligand>
        <name>substrate</name>
    </ligand>
</feature>
<reference evidence="10 11" key="1">
    <citation type="submission" date="2020-02" db="EMBL/GenBank/DDBJ databases">
        <title>Bacillus aquiflavi sp. nov., isolated from yellow water of strong flavor Chinese baijiu in Yibin region of China.</title>
        <authorList>
            <person name="Xie J."/>
        </authorList>
    </citation>
    <scope>NUCLEOTIDE SEQUENCE [LARGE SCALE GENOMIC DNA]</scope>
    <source>
        <strain evidence="10 11">SA4</strain>
    </source>
</reference>
<keyword evidence="6" id="KW-0547">Nucleotide-binding</keyword>
<name>A0A6M0QCN7_9BACI</name>
<dbReference type="InterPro" id="IPR033922">
    <property type="entry name" value="NAD_bind_Glu_DH"/>
</dbReference>
<protein>
    <recommendedName>
        <fullName evidence="2 4">Glutamate dehydrogenase</fullName>
    </recommendedName>
</protein>
<evidence type="ECO:0000259" key="9">
    <source>
        <dbReference type="SMART" id="SM00839"/>
    </source>
</evidence>
<dbReference type="SMART" id="SM00839">
    <property type="entry name" value="ELFV_dehydrog"/>
    <property type="match status" value="1"/>
</dbReference>
<dbReference type="InterPro" id="IPR046346">
    <property type="entry name" value="Aminoacid_DH-like_N_sf"/>
</dbReference>
<dbReference type="GO" id="GO:0006538">
    <property type="term" value="P:L-glutamate catabolic process"/>
    <property type="evidence" value="ECO:0007669"/>
    <property type="project" value="TreeGrafter"/>
</dbReference>
<feature type="active site" description="Proton donor" evidence="5">
    <location>
        <position position="116"/>
    </location>
</feature>
<evidence type="ECO:0000256" key="4">
    <source>
        <dbReference type="PIRNR" id="PIRNR000185"/>
    </source>
</evidence>
<dbReference type="PIRSF" id="PIRSF000185">
    <property type="entry name" value="Glu_DH"/>
    <property type="match status" value="1"/>
</dbReference>
<proteinExistence type="inferred from homology"/>
<dbReference type="EMBL" id="JAAIWM010000005">
    <property type="protein sequence ID" value="NEY72848.1"/>
    <property type="molecule type" value="Genomic_DNA"/>
</dbReference>
<feature type="binding site" evidence="6">
    <location>
        <position position="201"/>
    </location>
    <ligand>
        <name>NAD(+)</name>
        <dbReference type="ChEBI" id="CHEBI:57540"/>
    </ligand>
</feature>
<dbReference type="GO" id="GO:0004352">
    <property type="term" value="F:glutamate dehydrogenase (NAD+) activity"/>
    <property type="evidence" value="ECO:0007669"/>
    <property type="project" value="TreeGrafter"/>
</dbReference>
<accession>A0A6M0QCN7</accession>
<evidence type="ECO:0000256" key="7">
    <source>
        <dbReference type="PIRSR" id="PIRSR000185-3"/>
    </source>
</evidence>
<feature type="binding site" evidence="6">
    <location>
        <position position="392"/>
    </location>
    <ligand>
        <name>substrate</name>
    </ligand>
</feature>
<comment type="similarity">
    <text evidence="1 4 8">Belongs to the Glu/Leu/Phe/Val dehydrogenases family.</text>
</comment>
<evidence type="ECO:0000256" key="3">
    <source>
        <dbReference type="ARBA" id="ARBA00023002"/>
    </source>
</evidence>
<dbReference type="Gene3D" id="3.40.50.720">
    <property type="entry name" value="NAD(P)-binding Rossmann-like Domain"/>
    <property type="match status" value="1"/>
</dbReference>
<evidence type="ECO:0000313" key="11">
    <source>
        <dbReference type="Proteomes" id="UP000481043"/>
    </source>
</evidence>
<feature type="binding site" evidence="6">
    <location>
        <position position="252"/>
    </location>
    <ligand>
        <name>NAD(+)</name>
        <dbReference type="ChEBI" id="CHEBI:57540"/>
    </ligand>
</feature>
<keyword evidence="11" id="KW-1185">Reference proteome</keyword>
<feature type="site" description="Important for catalysis" evidence="7">
    <location>
        <position position="156"/>
    </location>
</feature>
<dbReference type="AlphaFoldDB" id="A0A6M0QCN7"/>
<keyword evidence="6" id="KW-0520">NAD</keyword>
<evidence type="ECO:0000256" key="2">
    <source>
        <dbReference type="ARBA" id="ARBA00012896"/>
    </source>
</evidence>
<organism evidence="10 11">
    <name type="scientific">Bacillus mesophilus</name>
    <dbReference type="NCBI Taxonomy" id="1808955"/>
    <lineage>
        <taxon>Bacteria</taxon>
        <taxon>Bacillati</taxon>
        <taxon>Bacillota</taxon>
        <taxon>Bacilli</taxon>
        <taxon>Bacillales</taxon>
        <taxon>Bacillaceae</taxon>
        <taxon>Bacillus</taxon>
    </lineage>
</organism>
<evidence type="ECO:0000256" key="1">
    <source>
        <dbReference type="ARBA" id="ARBA00006382"/>
    </source>
</evidence>
<feature type="binding site" evidence="6">
    <location>
        <position position="104"/>
    </location>
    <ligand>
        <name>substrate</name>
    </ligand>
</feature>
<dbReference type="InterPro" id="IPR006096">
    <property type="entry name" value="Glu/Leu/Phe/Val/Trp_DH_C"/>
</dbReference>
<dbReference type="SUPFAM" id="SSF53223">
    <property type="entry name" value="Aminoacid dehydrogenase-like, N-terminal domain"/>
    <property type="match status" value="1"/>
</dbReference>
<evidence type="ECO:0000313" key="10">
    <source>
        <dbReference type="EMBL" id="NEY72848.1"/>
    </source>
</evidence>
<dbReference type="PANTHER" id="PTHR11606:SF13">
    <property type="entry name" value="GLUTAMATE DEHYDROGENASE 1, MITOCHONDRIAL"/>
    <property type="match status" value="1"/>
</dbReference>
<dbReference type="PROSITE" id="PS00074">
    <property type="entry name" value="GLFV_DEHYDROGENASE"/>
    <property type="match status" value="1"/>
</dbReference>
<comment type="caution">
    <text evidence="10">The sequence shown here is derived from an EMBL/GenBank/DDBJ whole genome shotgun (WGS) entry which is preliminary data.</text>
</comment>
<gene>
    <name evidence="10" type="ORF">G4D63_14010</name>
</gene>
<feature type="domain" description="Glutamate/phenylalanine/leucine/valine/L-tryptophan dehydrogenase C-terminal" evidence="9">
    <location>
        <begin position="228"/>
        <end position="456"/>
    </location>
</feature>
<dbReference type="Gene3D" id="3.40.50.10860">
    <property type="entry name" value="Leucine Dehydrogenase, chain A, domain 1"/>
    <property type="match status" value="1"/>
</dbReference>
<sequence length="459" mass="51030">MSGQTGSIVQRSLDALMKDESFLRDLQDEARQKAFTSLVAILSTPNHVHKSFLRIPLEDGKVVRIPSYRVQHNNALGPYKGGIRFHESVNEDEVINLATLMTLKNALHDVPFGGGKGGVVINPRTFSVKELHQICKKYVQYFSDVLGPDKDIPAPDVGSGEREMDWMMAEYKSIRPGEPYRGSFTGKSVINGGSLGRRESTGKGVYFSLRYMLHDFIKNQSTLLNNTNNAFAKTALSYADRPLTLAVQGFGNVGSVAALEAYHCTLLQNKVVAVSDRNVTLFKSSGLDIPALIKFTSENNGDLPTTEEQLTEAGVSAEIRDREDVLYLDVDVMILAALEDQIHKDNMEKVKARLIVEGANAPVTSEADEYLSDNGVIIIPDILANAGGVIVSYFEWLQGRETQFYSEEEVFKLLVDKMKSTMDTILPQFFGDPFPLRQNCYIHSVVKLSTILYRQGKLY</sequence>
<keyword evidence="3 4" id="KW-0560">Oxidoreductase</keyword>
<dbReference type="InterPro" id="IPR006095">
    <property type="entry name" value="Glu/Leu/Phe/Val/Trp_DH"/>
</dbReference>
<dbReference type="PANTHER" id="PTHR11606">
    <property type="entry name" value="GLUTAMATE DEHYDROGENASE"/>
    <property type="match status" value="1"/>
</dbReference>
<dbReference type="GO" id="GO:0000166">
    <property type="term" value="F:nucleotide binding"/>
    <property type="evidence" value="ECO:0007669"/>
    <property type="project" value="UniProtKB-KW"/>
</dbReference>
<dbReference type="InterPro" id="IPR033524">
    <property type="entry name" value="Glu/Leu/Phe/Val_DH_AS"/>
</dbReference>
<dbReference type="RefSeq" id="WP_163180329.1">
    <property type="nucleotide sequence ID" value="NZ_JAAIWM010000005.1"/>
</dbReference>
<dbReference type="PRINTS" id="PR00082">
    <property type="entry name" value="GLFDHDRGNASE"/>
</dbReference>
<dbReference type="Pfam" id="PF02812">
    <property type="entry name" value="ELFV_dehydrog_N"/>
    <property type="match status" value="1"/>
</dbReference>
<evidence type="ECO:0000256" key="5">
    <source>
        <dbReference type="PIRSR" id="PIRSR000185-1"/>
    </source>
</evidence>
<dbReference type="Proteomes" id="UP000481043">
    <property type="component" value="Unassembled WGS sequence"/>
</dbReference>
<dbReference type="InterPro" id="IPR006097">
    <property type="entry name" value="Glu/Leu/Phe/Val/Trp_DH_dimer"/>
</dbReference>
<evidence type="ECO:0000256" key="8">
    <source>
        <dbReference type="RuleBase" id="RU004417"/>
    </source>
</evidence>
<dbReference type="CDD" id="cd01076">
    <property type="entry name" value="NAD_bind_1_Glu_DH"/>
    <property type="match status" value="1"/>
</dbReference>
<dbReference type="InterPro" id="IPR036291">
    <property type="entry name" value="NAD(P)-bd_dom_sf"/>
</dbReference>